<organism evidence="11 12">
    <name type="scientific">Jeongeupia chitinilytica</name>
    <dbReference type="NCBI Taxonomy" id="1041641"/>
    <lineage>
        <taxon>Bacteria</taxon>
        <taxon>Pseudomonadati</taxon>
        <taxon>Pseudomonadota</taxon>
        <taxon>Betaproteobacteria</taxon>
        <taxon>Neisseriales</taxon>
        <taxon>Chitinibacteraceae</taxon>
        <taxon>Jeongeupia</taxon>
    </lineage>
</organism>
<evidence type="ECO:0000256" key="4">
    <source>
        <dbReference type="ARBA" id="ARBA00022692"/>
    </source>
</evidence>
<feature type="domain" description="Mce/MlaD" evidence="10">
    <location>
        <begin position="296"/>
        <end position="403"/>
    </location>
</feature>
<gene>
    <name evidence="11" type="primary">lpw206-207</name>
    <name evidence="11" type="ORF">GCM10007350_33270</name>
</gene>
<evidence type="ECO:0000256" key="1">
    <source>
        <dbReference type="ARBA" id="ARBA00004533"/>
    </source>
</evidence>
<feature type="transmembrane region" description="Helical" evidence="9">
    <location>
        <begin position="28"/>
        <end position="49"/>
    </location>
</feature>
<dbReference type="InterPro" id="IPR051800">
    <property type="entry name" value="PqiA-PqiB_transport"/>
</dbReference>
<dbReference type="EMBL" id="BMYO01000010">
    <property type="protein sequence ID" value="GHD68313.1"/>
    <property type="molecule type" value="Genomic_DNA"/>
</dbReference>
<protein>
    <submittedName>
        <fullName evidence="11">Paraquat-inducible protein</fullName>
    </submittedName>
</protein>
<dbReference type="PANTHER" id="PTHR30462">
    <property type="entry name" value="INTERMEMBRANE TRANSPORT PROTEIN PQIB-RELATED"/>
    <property type="match status" value="1"/>
</dbReference>
<keyword evidence="4 9" id="KW-0812">Transmembrane</keyword>
<keyword evidence="6 9" id="KW-0472">Membrane</keyword>
<proteinExistence type="predicted"/>
<keyword evidence="2" id="KW-1003">Cell membrane</keyword>
<keyword evidence="12" id="KW-1185">Reference proteome</keyword>
<dbReference type="RefSeq" id="WP_189462049.1">
    <property type="nucleotide sequence ID" value="NZ_BMYO01000010.1"/>
</dbReference>
<feature type="domain" description="Mce/MlaD" evidence="10">
    <location>
        <begin position="51"/>
        <end position="141"/>
    </location>
</feature>
<dbReference type="Proteomes" id="UP000604737">
    <property type="component" value="Unassembled WGS sequence"/>
</dbReference>
<evidence type="ECO:0000313" key="11">
    <source>
        <dbReference type="EMBL" id="GHD68313.1"/>
    </source>
</evidence>
<evidence type="ECO:0000256" key="9">
    <source>
        <dbReference type="SAM" id="Phobius"/>
    </source>
</evidence>
<evidence type="ECO:0000256" key="5">
    <source>
        <dbReference type="ARBA" id="ARBA00022989"/>
    </source>
</evidence>
<evidence type="ECO:0000256" key="8">
    <source>
        <dbReference type="SAM" id="MobiDB-lite"/>
    </source>
</evidence>
<dbReference type="Pfam" id="PF02470">
    <property type="entry name" value="MlaD"/>
    <property type="match status" value="3"/>
</dbReference>
<feature type="domain" description="Mce/MlaD" evidence="10">
    <location>
        <begin position="167"/>
        <end position="227"/>
    </location>
</feature>
<dbReference type="InterPro" id="IPR003399">
    <property type="entry name" value="Mce/MlaD"/>
</dbReference>
<keyword evidence="7" id="KW-0175">Coiled coil</keyword>
<evidence type="ECO:0000256" key="6">
    <source>
        <dbReference type="ARBA" id="ARBA00023136"/>
    </source>
</evidence>
<keyword evidence="5 9" id="KW-1133">Transmembrane helix</keyword>
<evidence type="ECO:0000256" key="7">
    <source>
        <dbReference type="SAM" id="Coils"/>
    </source>
</evidence>
<evidence type="ECO:0000256" key="3">
    <source>
        <dbReference type="ARBA" id="ARBA00022519"/>
    </source>
</evidence>
<keyword evidence="3" id="KW-0997">Cell inner membrane</keyword>
<evidence type="ECO:0000256" key="2">
    <source>
        <dbReference type="ARBA" id="ARBA00022475"/>
    </source>
</evidence>
<comment type="subcellular location">
    <subcellularLocation>
        <location evidence="1">Cell inner membrane</location>
    </subcellularLocation>
</comment>
<sequence length="548" mass="59809">MSQNTETDPVQALPTATEDPPKKRSLQLVWIIPIVAALIGGWLAVKAVLDRGPEITITFRTAEGIEAGKTKLKYKDVDIGLIKHVVLAPDRQSVIATAELAKDTDSMLVKDTRFWVVRPRVGVGGVSGLDTLLSGAYIGMDIGKSKDSQRHYTGLESPPIVTAGLPGRQFVLNTAQIGSLDVGSPIYYRRILVGQVTGYQLNPNGKGVTMNIFVNAPYDKYVTLNTRFWQASGLDVSLDANGFRVRTESLASIVAGGIAFQEPNDSSDTARAPENAAFRLFSDQVLAMKTPEADAETFVMFFQESLRGLSVGAPVDFRGIVVGEVKSINLEYDPKAKNLLFPVEVSIYPNRLKARYRKGASAPVDARDDKHHKVMDALIDHGFRAQLRTGNLLTGQLYVALDFFPTASKAKMDWSESPVAIPTTPGSFGDMQNTAASILKKVDNIPFDGISQDLRKALQNLDSTIDRANRLVDRLDGDVATEAAKTLTQAKATLATAQQVMVEGSPLQQNMSSTLQEVRRAAESLRNLTDYLERHPESLLRGKPEEKP</sequence>
<evidence type="ECO:0000259" key="10">
    <source>
        <dbReference type="Pfam" id="PF02470"/>
    </source>
</evidence>
<dbReference type="PANTHER" id="PTHR30462:SF0">
    <property type="entry name" value="INTERMEMBRANE TRANSPORT PROTEIN YEBT"/>
    <property type="match status" value="1"/>
</dbReference>
<reference evidence="12" key="1">
    <citation type="journal article" date="2019" name="Int. J. Syst. Evol. Microbiol.">
        <title>The Global Catalogue of Microorganisms (GCM) 10K type strain sequencing project: providing services to taxonomists for standard genome sequencing and annotation.</title>
        <authorList>
            <consortium name="The Broad Institute Genomics Platform"/>
            <consortium name="The Broad Institute Genome Sequencing Center for Infectious Disease"/>
            <person name="Wu L."/>
            <person name="Ma J."/>
        </authorList>
    </citation>
    <scope>NUCLEOTIDE SEQUENCE [LARGE SCALE GENOMIC DNA]</scope>
    <source>
        <strain evidence="12">KCTC 23701</strain>
    </source>
</reference>
<comment type="caution">
    <text evidence="11">The sequence shown here is derived from an EMBL/GenBank/DDBJ whole genome shotgun (WGS) entry which is preliminary data.</text>
</comment>
<name>A0ABQ3H4M3_9NEIS</name>
<feature type="region of interest" description="Disordered" evidence="8">
    <location>
        <begin position="1"/>
        <end position="20"/>
    </location>
</feature>
<accession>A0ABQ3H4M3</accession>
<feature type="coiled-coil region" evidence="7">
    <location>
        <begin position="451"/>
        <end position="478"/>
    </location>
</feature>
<evidence type="ECO:0000313" key="12">
    <source>
        <dbReference type="Proteomes" id="UP000604737"/>
    </source>
</evidence>